<name>A0A942YIN4_9BACI</name>
<proteinExistence type="predicted"/>
<dbReference type="EMBL" id="JAGYPJ010000001">
    <property type="protein sequence ID" value="MBS4198498.1"/>
    <property type="molecule type" value="Genomic_DNA"/>
</dbReference>
<dbReference type="Proteomes" id="UP000682713">
    <property type="component" value="Unassembled WGS sequence"/>
</dbReference>
<accession>A0A942YIN4</accession>
<sequence length="64" mass="7071">MEIHSGKAGAYFQCRGCNLVEKAGQRKEAVSKKEERQLLKKYSSEETIGNSLAVALKAALEDKE</sequence>
<evidence type="ECO:0000313" key="1">
    <source>
        <dbReference type="EMBL" id="MBS4198498.1"/>
    </source>
</evidence>
<evidence type="ECO:0000313" key="2">
    <source>
        <dbReference type="Proteomes" id="UP000682713"/>
    </source>
</evidence>
<comment type="caution">
    <text evidence="1">The sequence shown here is derived from an EMBL/GenBank/DDBJ whole genome shotgun (WGS) entry which is preliminary data.</text>
</comment>
<gene>
    <name evidence="1" type="ORF">KHA93_02405</name>
</gene>
<reference evidence="1 2" key="1">
    <citation type="submission" date="2021-05" db="EMBL/GenBank/DDBJ databases">
        <title>Novel Bacillus species.</title>
        <authorList>
            <person name="Liu G."/>
        </authorList>
    </citation>
    <scope>NUCLEOTIDE SEQUENCE [LARGE SCALE GENOMIC DNA]</scope>
    <source>
        <strain evidence="1 2">FJAT-49732</strain>
    </source>
</reference>
<organism evidence="1 2">
    <name type="scientific">Lederbergia citrisecunda</name>
    <dbReference type="NCBI Taxonomy" id="2833583"/>
    <lineage>
        <taxon>Bacteria</taxon>
        <taxon>Bacillati</taxon>
        <taxon>Bacillota</taxon>
        <taxon>Bacilli</taxon>
        <taxon>Bacillales</taxon>
        <taxon>Bacillaceae</taxon>
        <taxon>Lederbergia</taxon>
    </lineage>
</organism>
<protein>
    <submittedName>
        <fullName evidence="1">Uncharacterized protein</fullName>
    </submittedName>
</protein>
<dbReference type="AlphaFoldDB" id="A0A942YIN4"/>
<keyword evidence="2" id="KW-1185">Reference proteome</keyword>